<comment type="caution">
    <text evidence="2">The sequence shown here is derived from an EMBL/GenBank/DDBJ whole genome shotgun (WGS) entry which is preliminary data.</text>
</comment>
<evidence type="ECO:0000259" key="1">
    <source>
        <dbReference type="Pfam" id="PF13472"/>
    </source>
</evidence>
<gene>
    <name evidence="2" type="ORF">ACFOYW_06320</name>
</gene>
<reference evidence="3" key="1">
    <citation type="journal article" date="2019" name="Int. J. Syst. Evol. Microbiol.">
        <title>The Global Catalogue of Microorganisms (GCM) 10K type strain sequencing project: providing services to taxonomists for standard genome sequencing and annotation.</title>
        <authorList>
            <consortium name="The Broad Institute Genomics Platform"/>
            <consortium name="The Broad Institute Genome Sequencing Center for Infectious Disease"/>
            <person name="Wu L."/>
            <person name="Ma J."/>
        </authorList>
    </citation>
    <scope>NUCLEOTIDE SEQUENCE [LARGE SCALE GENOMIC DNA]</scope>
    <source>
        <strain evidence="3">CGMCC 1.10363</strain>
    </source>
</reference>
<keyword evidence="2" id="KW-0378">Hydrolase</keyword>
<protein>
    <submittedName>
        <fullName evidence="2">SGNH/GDSL hydrolase family protein</fullName>
    </submittedName>
</protein>
<sequence>MRTKAYLRARRRREAATAGHVVVCLGDSLTDGVMSAPYVPYLEREFGPDGYAFVNAGISGDLAYNVLQRLDDVIACRPDVVVIACGANDAAAHISEEWTQWYLKAKHAPQRPTIEWYEATLTEIVKRLRAETSARLALLELPPFTEELDGVVNERVRRYNDIVRTVGDATGTPVIPLYDAMAAQIPADFAPPVFDGSRRHMGRALRDHYLFRRSWDTISRRNGFVLHTDFAHMNTRGARIIAAQIGAFLHSNAAASTAQPRNGRER</sequence>
<evidence type="ECO:0000313" key="3">
    <source>
        <dbReference type="Proteomes" id="UP001595900"/>
    </source>
</evidence>
<dbReference type="SUPFAM" id="SSF52266">
    <property type="entry name" value="SGNH hydrolase"/>
    <property type="match status" value="1"/>
</dbReference>
<dbReference type="PANTHER" id="PTHR30383">
    <property type="entry name" value="THIOESTERASE 1/PROTEASE 1/LYSOPHOSPHOLIPASE L1"/>
    <property type="match status" value="1"/>
</dbReference>
<dbReference type="RefSeq" id="WP_390227946.1">
    <property type="nucleotide sequence ID" value="NZ_JBHSCN010000004.1"/>
</dbReference>
<dbReference type="Gene3D" id="3.40.50.1110">
    <property type="entry name" value="SGNH hydrolase"/>
    <property type="match status" value="1"/>
</dbReference>
<organism evidence="2 3">
    <name type="scientific">Gryllotalpicola reticulitermitis</name>
    <dbReference type="NCBI Taxonomy" id="1184153"/>
    <lineage>
        <taxon>Bacteria</taxon>
        <taxon>Bacillati</taxon>
        <taxon>Actinomycetota</taxon>
        <taxon>Actinomycetes</taxon>
        <taxon>Micrococcales</taxon>
        <taxon>Microbacteriaceae</taxon>
        <taxon>Gryllotalpicola</taxon>
    </lineage>
</organism>
<dbReference type="EMBL" id="JBHSCN010000004">
    <property type="protein sequence ID" value="MFC4242980.1"/>
    <property type="molecule type" value="Genomic_DNA"/>
</dbReference>
<name>A0ABV8Q3K8_9MICO</name>
<dbReference type="InterPro" id="IPR013830">
    <property type="entry name" value="SGNH_hydro"/>
</dbReference>
<keyword evidence="3" id="KW-1185">Reference proteome</keyword>
<feature type="domain" description="SGNH hydrolase-type esterase" evidence="1">
    <location>
        <begin position="24"/>
        <end position="188"/>
    </location>
</feature>
<dbReference type="PANTHER" id="PTHR30383:SF5">
    <property type="entry name" value="SGNH HYDROLASE-TYPE ESTERASE DOMAIN-CONTAINING PROTEIN"/>
    <property type="match status" value="1"/>
</dbReference>
<dbReference type="InterPro" id="IPR036514">
    <property type="entry name" value="SGNH_hydro_sf"/>
</dbReference>
<dbReference type="Pfam" id="PF13472">
    <property type="entry name" value="Lipase_GDSL_2"/>
    <property type="match status" value="1"/>
</dbReference>
<accession>A0ABV8Q3K8</accession>
<dbReference type="InterPro" id="IPR051532">
    <property type="entry name" value="Ester_Hydrolysis_Enzymes"/>
</dbReference>
<dbReference type="GO" id="GO:0016787">
    <property type="term" value="F:hydrolase activity"/>
    <property type="evidence" value="ECO:0007669"/>
    <property type="project" value="UniProtKB-KW"/>
</dbReference>
<dbReference type="Proteomes" id="UP001595900">
    <property type="component" value="Unassembled WGS sequence"/>
</dbReference>
<evidence type="ECO:0000313" key="2">
    <source>
        <dbReference type="EMBL" id="MFC4242980.1"/>
    </source>
</evidence>
<proteinExistence type="predicted"/>